<sequence>MIAAGTAAGAAIMIGALTLTGVFPAFAADITADKAKEIAMSHAGVEEKDVAHIRAKKDYENGQQVYEVEFYTSDYKEYDYEIAAADGAIIAYDYDAEYWQNDVSQEGEAVDLEGAKAAALADAGLKAEDVTFFKTESDWDDGRQIYEIEFYTSDGTEYDYEISAAGGQVISCDFDAEHNGKRTQAGRQKASQGNSAGETSASADEITQDEAKAIALEQAGLGESQVSRIRIHRDRDDGRTVYEGSFVSGETEYEFEISASDGRILEWDRESIYD</sequence>
<dbReference type="AlphaFoldDB" id="A0A9D1GKS1"/>
<accession>A0A9D1GKS1</accession>
<feature type="domain" description="PepSY" evidence="3">
    <location>
        <begin position="112"/>
        <end position="171"/>
    </location>
</feature>
<proteinExistence type="predicted"/>
<organism evidence="4 5">
    <name type="scientific">Candidatus Caccovicinus merdipullorum</name>
    <dbReference type="NCBI Taxonomy" id="2840724"/>
    <lineage>
        <taxon>Bacteria</taxon>
        <taxon>Bacillati</taxon>
        <taxon>Bacillota</taxon>
        <taxon>Clostridia</taxon>
        <taxon>Eubacteriales</taxon>
        <taxon>Candidatus Caccovicinus</taxon>
    </lineage>
</organism>
<name>A0A9D1GKS1_9FIRM</name>
<evidence type="ECO:0000313" key="5">
    <source>
        <dbReference type="Proteomes" id="UP000886860"/>
    </source>
</evidence>
<gene>
    <name evidence="4" type="ORF">IAB60_08355</name>
</gene>
<feature type="domain" description="PepSY" evidence="3">
    <location>
        <begin position="30"/>
        <end position="91"/>
    </location>
</feature>
<reference evidence="4" key="1">
    <citation type="submission" date="2020-10" db="EMBL/GenBank/DDBJ databases">
        <authorList>
            <person name="Gilroy R."/>
        </authorList>
    </citation>
    <scope>NUCLEOTIDE SEQUENCE</scope>
    <source>
        <strain evidence="4">CHK123-3438</strain>
    </source>
</reference>
<dbReference type="EMBL" id="DVKS01000144">
    <property type="protein sequence ID" value="HIT42089.1"/>
    <property type="molecule type" value="Genomic_DNA"/>
</dbReference>
<dbReference type="Gene3D" id="3.10.450.40">
    <property type="match status" value="3"/>
</dbReference>
<dbReference type="Pfam" id="PF03413">
    <property type="entry name" value="PepSY"/>
    <property type="match status" value="3"/>
</dbReference>
<evidence type="ECO:0000256" key="1">
    <source>
        <dbReference type="SAM" id="MobiDB-lite"/>
    </source>
</evidence>
<feature type="signal peptide" evidence="2">
    <location>
        <begin position="1"/>
        <end position="27"/>
    </location>
</feature>
<dbReference type="InterPro" id="IPR025711">
    <property type="entry name" value="PepSY"/>
</dbReference>
<feature type="compositionally biased region" description="Polar residues" evidence="1">
    <location>
        <begin position="185"/>
        <end position="202"/>
    </location>
</feature>
<comment type="caution">
    <text evidence="4">The sequence shown here is derived from an EMBL/GenBank/DDBJ whole genome shotgun (WGS) entry which is preliminary data.</text>
</comment>
<dbReference type="Proteomes" id="UP000886860">
    <property type="component" value="Unassembled WGS sequence"/>
</dbReference>
<evidence type="ECO:0000256" key="2">
    <source>
        <dbReference type="SAM" id="SignalP"/>
    </source>
</evidence>
<feature type="chain" id="PRO_5039388646" evidence="2">
    <location>
        <begin position="28"/>
        <end position="274"/>
    </location>
</feature>
<feature type="domain" description="PepSY" evidence="3">
    <location>
        <begin position="206"/>
        <end position="266"/>
    </location>
</feature>
<protein>
    <submittedName>
        <fullName evidence="4">PepSY domain-containing protein</fullName>
    </submittedName>
</protein>
<evidence type="ECO:0000313" key="4">
    <source>
        <dbReference type="EMBL" id="HIT42089.1"/>
    </source>
</evidence>
<keyword evidence="2" id="KW-0732">Signal</keyword>
<evidence type="ECO:0000259" key="3">
    <source>
        <dbReference type="Pfam" id="PF03413"/>
    </source>
</evidence>
<feature type="region of interest" description="Disordered" evidence="1">
    <location>
        <begin position="180"/>
        <end position="204"/>
    </location>
</feature>
<reference evidence="4" key="2">
    <citation type="journal article" date="2021" name="PeerJ">
        <title>Extensive microbial diversity within the chicken gut microbiome revealed by metagenomics and culture.</title>
        <authorList>
            <person name="Gilroy R."/>
            <person name="Ravi A."/>
            <person name="Getino M."/>
            <person name="Pursley I."/>
            <person name="Horton D.L."/>
            <person name="Alikhan N.F."/>
            <person name="Baker D."/>
            <person name="Gharbi K."/>
            <person name="Hall N."/>
            <person name="Watson M."/>
            <person name="Adriaenssens E.M."/>
            <person name="Foster-Nyarko E."/>
            <person name="Jarju S."/>
            <person name="Secka A."/>
            <person name="Antonio M."/>
            <person name="Oren A."/>
            <person name="Chaudhuri R.R."/>
            <person name="La Ragione R."/>
            <person name="Hildebrand F."/>
            <person name="Pallen M.J."/>
        </authorList>
    </citation>
    <scope>NUCLEOTIDE SEQUENCE</scope>
    <source>
        <strain evidence="4">CHK123-3438</strain>
    </source>
</reference>